<protein>
    <submittedName>
        <fullName evidence="1">Uncharacterized protein UPF0158</fullName>
    </submittedName>
</protein>
<name>A0A2T5C496_9BACT</name>
<sequence length="305" mass="35194">MKRYIEQLIEDLEQVAKNPPNPAYFEVPPNLDDKPEAAELAQVPYKPISEWTGIAQEVFPLITDLEGDQWGRVNDAIFKVFDSLGLTLVDAPEDMPQEWLYEVLTTNWDHPVQFLPLSGMDLELCTGDPMTCPYGDYCDCGEEFDEFELPDKFAPCINPIAQLIDAGFVCYLNPDTLDIEEVPKGLADDPDGYKMLTGFGLENEELKHESWEKCYVFEPLEAFESFEIMEAFAENMEDEIQQEELLYVLHNKKPFANFKDVVHKLGQSDNWFYFKMKCLEDRVRYTIYKELYENAEPPGDSELPS</sequence>
<dbReference type="RefSeq" id="WP_107821513.1">
    <property type="nucleotide sequence ID" value="NZ_OY782574.1"/>
</dbReference>
<organism evidence="1 2">
    <name type="scientific">Mangrovibacterium marinum</name>
    <dbReference type="NCBI Taxonomy" id="1639118"/>
    <lineage>
        <taxon>Bacteria</taxon>
        <taxon>Pseudomonadati</taxon>
        <taxon>Bacteroidota</taxon>
        <taxon>Bacteroidia</taxon>
        <taxon>Marinilabiliales</taxon>
        <taxon>Prolixibacteraceae</taxon>
        <taxon>Mangrovibacterium</taxon>
    </lineage>
</organism>
<dbReference type="EMBL" id="QAAD01000004">
    <property type="protein sequence ID" value="PTN09621.1"/>
    <property type="molecule type" value="Genomic_DNA"/>
</dbReference>
<dbReference type="Pfam" id="PF03682">
    <property type="entry name" value="UPF0158"/>
    <property type="match status" value="1"/>
</dbReference>
<dbReference type="OrthoDB" id="961309at2"/>
<evidence type="ECO:0000313" key="2">
    <source>
        <dbReference type="Proteomes" id="UP000243525"/>
    </source>
</evidence>
<dbReference type="AlphaFoldDB" id="A0A2T5C496"/>
<dbReference type="Proteomes" id="UP000243525">
    <property type="component" value="Unassembled WGS sequence"/>
</dbReference>
<dbReference type="InterPro" id="IPR005361">
    <property type="entry name" value="UPF0158"/>
</dbReference>
<proteinExistence type="predicted"/>
<keyword evidence="2" id="KW-1185">Reference proteome</keyword>
<evidence type="ECO:0000313" key="1">
    <source>
        <dbReference type="EMBL" id="PTN09621.1"/>
    </source>
</evidence>
<reference evidence="1 2" key="1">
    <citation type="submission" date="2018-04" db="EMBL/GenBank/DDBJ databases">
        <title>Genomic Encyclopedia of Archaeal and Bacterial Type Strains, Phase II (KMG-II): from individual species to whole genera.</title>
        <authorList>
            <person name="Goeker M."/>
        </authorList>
    </citation>
    <scope>NUCLEOTIDE SEQUENCE [LARGE SCALE GENOMIC DNA]</scope>
    <source>
        <strain evidence="1 2">DSM 28823</strain>
    </source>
</reference>
<gene>
    <name evidence="1" type="ORF">C8N47_104167</name>
</gene>
<comment type="caution">
    <text evidence="1">The sequence shown here is derived from an EMBL/GenBank/DDBJ whole genome shotgun (WGS) entry which is preliminary data.</text>
</comment>
<accession>A0A2T5C496</accession>